<evidence type="ECO:0000313" key="2">
    <source>
        <dbReference type="EMBL" id="RBP09691.1"/>
    </source>
</evidence>
<reference evidence="2 3" key="1">
    <citation type="submission" date="2018-06" db="EMBL/GenBank/DDBJ databases">
        <title>Genomic Encyclopedia of Type Strains, Phase IV (KMG-IV): sequencing the most valuable type-strain genomes for metagenomic binning, comparative biology and taxonomic classification.</title>
        <authorList>
            <person name="Goeker M."/>
        </authorList>
    </citation>
    <scope>NUCLEOTIDE SEQUENCE [LARGE SCALE GENOMIC DNA]</scope>
    <source>
        <strain evidence="2 3">DSM 24875</strain>
    </source>
</reference>
<dbReference type="InterPro" id="IPR017581">
    <property type="entry name" value="AtpR-like"/>
</dbReference>
<dbReference type="Proteomes" id="UP000253529">
    <property type="component" value="Unassembled WGS sequence"/>
</dbReference>
<dbReference type="EMBL" id="QNRK01000021">
    <property type="protein sequence ID" value="RBP09691.1"/>
    <property type="molecule type" value="Genomic_DNA"/>
</dbReference>
<evidence type="ECO:0000313" key="3">
    <source>
        <dbReference type="Proteomes" id="UP000253529"/>
    </source>
</evidence>
<name>A0A366F4X1_9HYPH</name>
<keyword evidence="3" id="KW-1185">Reference proteome</keyword>
<sequence length="87" mass="8957">MTAALLAAAFLIGAALGAAHFLSLWWSVGLMRDGRTGLGVALQGLRFFTLAAALVVVAKLGASLLLAAAAGVLVARLALTRHYRRLA</sequence>
<gene>
    <name evidence="2" type="ORF">DFR50_12135</name>
</gene>
<feature type="transmembrane region" description="Helical" evidence="1">
    <location>
        <begin position="45"/>
        <end position="75"/>
    </location>
</feature>
<comment type="caution">
    <text evidence="2">The sequence shown here is derived from an EMBL/GenBank/DDBJ whole genome shotgun (WGS) entry which is preliminary data.</text>
</comment>
<protein>
    <submittedName>
        <fullName evidence="2">F1F0 ATPase subunit 2</fullName>
    </submittedName>
</protein>
<organism evidence="2 3">
    <name type="scientific">Roseiarcus fermentans</name>
    <dbReference type="NCBI Taxonomy" id="1473586"/>
    <lineage>
        <taxon>Bacteria</taxon>
        <taxon>Pseudomonadati</taxon>
        <taxon>Pseudomonadota</taxon>
        <taxon>Alphaproteobacteria</taxon>
        <taxon>Hyphomicrobiales</taxon>
        <taxon>Roseiarcaceae</taxon>
        <taxon>Roseiarcus</taxon>
    </lineage>
</organism>
<keyword evidence="1" id="KW-0472">Membrane</keyword>
<dbReference type="RefSeq" id="WP_170153276.1">
    <property type="nucleotide sequence ID" value="NZ_QNRK01000021.1"/>
</dbReference>
<dbReference type="Pfam" id="PF12966">
    <property type="entry name" value="AtpR"/>
    <property type="match status" value="1"/>
</dbReference>
<accession>A0A366F4X1</accession>
<proteinExistence type="predicted"/>
<keyword evidence="1" id="KW-1133">Transmembrane helix</keyword>
<keyword evidence="1" id="KW-0812">Transmembrane</keyword>
<dbReference type="AlphaFoldDB" id="A0A366F4X1"/>
<evidence type="ECO:0000256" key="1">
    <source>
        <dbReference type="SAM" id="Phobius"/>
    </source>
</evidence>